<dbReference type="GO" id="GO:2000022">
    <property type="term" value="P:regulation of jasmonic acid mediated signaling pathway"/>
    <property type="evidence" value="ECO:0007669"/>
    <property type="project" value="UniProtKB-UniRule"/>
</dbReference>
<comment type="similarity">
    <text evidence="1 4">Belongs to the TIFY/JAZ family.</text>
</comment>
<dbReference type="EMBL" id="JAGFBR010000004">
    <property type="protein sequence ID" value="KAH0467538.1"/>
    <property type="molecule type" value="Genomic_DNA"/>
</dbReference>
<reference evidence="7 8" key="1">
    <citation type="journal article" date="2021" name="Hortic Res">
        <title>Chromosome-scale assembly of the Dendrobium chrysotoxum genome enhances the understanding of orchid evolution.</title>
        <authorList>
            <person name="Zhang Y."/>
            <person name="Zhang G.Q."/>
            <person name="Zhang D."/>
            <person name="Liu X.D."/>
            <person name="Xu X.Y."/>
            <person name="Sun W.H."/>
            <person name="Yu X."/>
            <person name="Zhu X."/>
            <person name="Wang Z.W."/>
            <person name="Zhao X."/>
            <person name="Zhong W.Y."/>
            <person name="Chen H."/>
            <person name="Yin W.L."/>
            <person name="Huang T."/>
            <person name="Niu S.C."/>
            <person name="Liu Z.J."/>
        </authorList>
    </citation>
    <scope>NUCLEOTIDE SEQUENCE [LARGE SCALE GENOMIC DNA]</scope>
    <source>
        <strain evidence="7">Lindl</strain>
    </source>
</reference>
<keyword evidence="8" id="KW-1185">Reference proteome</keyword>
<dbReference type="GO" id="GO:0031347">
    <property type="term" value="P:regulation of defense response"/>
    <property type="evidence" value="ECO:0007669"/>
    <property type="project" value="UniProtKB-UniRule"/>
</dbReference>
<evidence type="ECO:0000256" key="1">
    <source>
        <dbReference type="ARBA" id="ARBA00008614"/>
    </source>
</evidence>
<keyword evidence="4" id="KW-0539">Nucleus</keyword>
<protein>
    <recommendedName>
        <fullName evidence="4">Protein TIFY</fullName>
    </recommendedName>
    <alternativeName>
        <fullName evidence="4">Jasmonate ZIM domain-containing protein</fullName>
    </alternativeName>
</protein>
<keyword evidence="3" id="KW-0832">Ubl conjugation</keyword>
<evidence type="ECO:0000256" key="5">
    <source>
        <dbReference type="SAM" id="MobiDB-lite"/>
    </source>
</evidence>
<dbReference type="PANTHER" id="PTHR33077:SF90">
    <property type="entry name" value="PROTEIN TIFY 7"/>
    <property type="match status" value="1"/>
</dbReference>
<dbReference type="Pfam" id="PF09425">
    <property type="entry name" value="Jas_motif"/>
    <property type="match status" value="1"/>
</dbReference>
<keyword evidence="2 4" id="KW-1184">Jasmonic acid signaling pathway</keyword>
<accession>A0AAV7HJB7</accession>
<comment type="caution">
    <text evidence="7">The sequence shown here is derived from an EMBL/GenBank/DDBJ whole genome shotgun (WGS) entry which is preliminary data.</text>
</comment>
<dbReference type="PANTHER" id="PTHR33077">
    <property type="entry name" value="PROTEIN TIFY 4A-RELATED-RELATED"/>
    <property type="match status" value="1"/>
</dbReference>
<dbReference type="InterPro" id="IPR040390">
    <property type="entry name" value="TIFY/JAZ"/>
</dbReference>
<evidence type="ECO:0000313" key="8">
    <source>
        <dbReference type="Proteomes" id="UP000775213"/>
    </source>
</evidence>
<dbReference type="Proteomes" id="UP000775213">
    <property type="component" value="Unassembled WGS sequence"/>
</dbReference>
<feature type="region of interest" description="Disordered" evidence="5">
    <location>
        <begin position="1"/>
        <end position="21"/>
    </location>
</feature>
<dbReference type="PROSITE" id="PS51320">
    <property type="entry name" value="TIFY"/>
    <property type="match status" value="1"/>
</dbReference>
<dbReference type="GO" id="GO:0009611">
    <property type="term" value="P:response to wounding"/>
    <property type="evidence" value="ECO:0007669"/>
    <property type="project" value="UniProtKB-UniRule"/>
</dbReference>
<evidence type="ECO:0000259" key="6">
    <source>
        <dbReference type="PROSITE" id="PS51320"/>
    </source>
</evidence>
<dbReference type="GO" id="GO:0005634">
    <property type="term" value="C:nucleus"/>
    <property type="evidence" value="ECO:0007669"/>
    <property type="project" value="UniProtKB-SubCell"/>
</dbReference>
<dbReference type="Pfam" id="PF06200">
    <property type="entry name" value="tify"/>
    <property type="match status" value="1"/>
</dbReference>
<feature type="domain" description="Tify" evidence="6">
    <location>
        <begin position="183"/>
        <end position="218"/>
    </location>
</feature>
<evidence type="ECO:0000256" key="4">
    <source>
        <dbReference type="RuleBase" id="RU369065"/>
    </source>
</evidence>
<proteinExistence type="inferred from homology"/>
<organism evidence="7 8">
    <name type="scientific">Dendrobium chrysotoxum</name>
    <name type="common">Orchid</name>
    <dbReference type="NCBI Taxonomy" id="161865"/>
    <lineage>
        <taxon>Eukaryota</taxon>
        <taxon>Viridiplantae</taxon>
        <taxon>Streptophyta</taxon>
        <taxon>Embryophyta</taxon>
        <taxon>Tracheophyta</taxon>
        <taxon>Spermatophyta</taxon>
        <taxon>Magnoliopsida</taxon>
        <taxon>Liliopsida</taxon>
        <taxon>Asparagales</taxon>
        <taxon>Orchidaceae</taxon>
        <taxon>Epidendroideae</taxon>
        <taxon>Malaxideae</taxon>
        <taxon>Dendrobiinae</taxon>
        <taxon>Dendrobium</taxon>
    </lineage>
</organism>
<dbReference type="SMART" id="SM00979">
    <property type="entry name" value="TIFY"/>
    <property type="match status" value="1"/>
</dbReference>
<sequence>MERDFLGMGGADSGAKDSSGGRLDSGFSVLQWPLSSKASSMQQFKPIKTEQLEKPKNALFDMISSNAFHHIGAFAANSKACAVQAPQISLGMDRHNVQQFAIHNYQNQDIDNYRASAQLVPVSPTSIPIGMTSPLFKIYTSSNVPNLTVTAVKPQPFRSVVASSNSLLGAGVGSFTPRNIVKTTPTTAQLTIFYAGSVNVYDDVPWDKAQAVMLKASEGSKATTNVVHSVVEAPALLRSEGSLCDGLIVSQTPKTLNNHVVSSCSGLLSTLSLASCKGNQSESASMTTDDKVGAKRTGTPVSIRQDETSMTMNNSMVAAATATITPRAVPQARKASLARFLEKRKERVSNTMPYSFDKKPSEKVPDVAVPFSNCSVPQVSFSNNQDFSWLKGQAKSCDDKGEFPSTKLEM</sequence>
<dbReference type="AlphaFoldDB" id="A0AAV7HJB7"/>
<name>A0AAV7HJB7_DENCH</name>
<evidence type="ECO:0000256" key="3">
    <source>
        <dbReference type="ARBA" id="ARBA00022843"/>
    </source>
</evidence>
<dbReference type="InterPro" id="IPR018467">
    <property type="entry name" value="CCT_CS"/>
</dbReference>
<comment type="function">
    <text evidence="4">Repressor of jasmonate responses.</text>
</comment>
<evidence type="ECO:0000313" key="7">
    <source>
        <dbReference type="EMBL" id="KAH0467538.1"/>
    </source>
</evidence>
<comment type="domain">
    <text evidence="4">The jas domain is required for interaction with COI1.</text>
</comment>
<gene>
    <name evidence="7" type="ORF">IEQ34_002571</name>
</gene>
<comment type="subcellular location">
    <subcellularLocation>
        <location evidence="4">Nucleus</location>
    </subcellularLocation>
</comment>
<evidence type="ECO:0000256" key="2">
    <source>
        <dbReference type="ARBA" id="ARBA00022819"/>
    </source>
</evidence>
<dbReference type="InterPro" id="IPR010399">
    <property type="entry name" value="Tify_dom"/>
</dbReference>